<name>A0A1W0WX40_HYPEX</name>
<protein>
    <submittedName>
        <fullName evidence="2">Uncharacterized protein</fullName>
    </submittedName>
</protein>
<keyword evidence="1" id="KW-1133">Transmembrane helix</keyword>
<feature type="transmembrane region" description="Helical" evidence="1">
    <location>
        <begin position="88"/>
        <end position="106"/>
    </location>
</feature>
<dbReference type="Proteomes" id="UP000192578">
    <property type="component" value="Unassembled WGS sequence"/>
</dbReference>
<reference evidence="3" key="1">
    <citation type="submission" date="2017-01" db="EMBL/GenBank/DDBJ databases">
        <title>Comparative genomics of anhydrobiosis in the tardigrade Hypsibius dujardini.</title>
        <authorList>
            <person name="Yoshida Y."/>
            <person name="Koutsovoulos G."/>
            <person name="Laetsch D."/>
            <person name="Stevens L."/>
            <person name="Kumar S."/>
            <person name="Horikawa D."/>
            <person name="Ishino K."/>
            <person name="Komine S."/>
            <person name="Tomita M."/>
            <person name="Blaxter M."/>
            <person name="Arakawa K."/>
        </authorList>
    </citation>
    <scope>NUCLEOTIDE SEQUENCE [LARGE SCALE GENOMIC DNA]</scope>
    <source>
        <strain evidence="3">Z151</strain>
    </source>
</reference>
<evidence type="ECO:0000313" key="3">
    <source>
        <dbReference type="Proteomes" id="UP000192578"/>
    </source>
</evidence>
<dbReference type="EMBL" id="MTYJ01000036">
    <property type="protein sequence ID" value="OQV19736.1"/>
    <property type="molecule type" value="Genomic_DNA"/>
</dbReference>
<evidence type="ECO:0000256" key="1">
    <source>
        <dbReference type="SAM" id="Phobius"/>
    </source>
</evidence>
<proteinExistence type="predicted"/>
<keyword evidence="3" id="KW-1185">Reference proteome</keyword>
<keyword evidence="1" id="KW-0472">Membrane</keyword>
<gene>
    <name evidence="2" type="ORF">BV898_06275</name>
</gene>
<feature type="transmembrane region" description="Helical" evidence="1">
    <location>
        <begin position="139"/>
        <end position="166"/>
    </location>
</feature>
<accession>A0A1W0WX40</accession>
<sequence>MFERDKVFHDLVPHTVQALLQTTGLLPFPSFTPHHSTLRHTLKWILRTWSSLILLVYGYFYAIELVIFTRTFKSELAHLEFFTMILSVYRQYFFLMPLPLLLSLLIRARAVPRIFNSIETALTDILLESQRKTFFLDRVLVLVALGATLSLSLVVGVLAVTIGSVYCFYEGVKLMLAEIQKVFPEVGWDSEQAVVIVPGE</sequence>
<keyword evidence="1" id="KW-0812">Transmembrane</keyword>
<evidence type="ECO:0000313" key="2">
    <source>
        <dbReference type="EMBL" id="OQV19736.1"/>
    </source>
</evidence>
<comment type="caution">
    <text evidence="2">The sequence shown here is derived from an EMBL/GenBank/DDBJ whole genome shotgun (WGS) entry which is preliminary data.</text>
</comment>
<dbReference type="AlphaFoldDB" id="A0A1W0WX40"/>
<feature type="transmembrane region" description="Helical" evidence="1">
    <location>
        <begin position="44"/>
        <end position="68"/>
    </location>
</feature>
<organism evidence="2 3">
    <name type="scientific">Hypsibius exemplaris</name>
    <name type="common">Freshwater tardigrade</name>
    <dbReference type="NCBI Taxonomy" id="2072580"/>
    <lineage>
        <taxon>Eukaryota</taxon>
        <taxon>Metazoa</taxon>
        <taxon>Ecdysozoa</taxon>
        <taxon>Tardigrada</taxon>
        <taxon>Eutardigrada</taxon>
        <taxon>Parachela</taxon>
        <taxon>Hypsibioidea</taxon>
        <taxon>Hypsibiidae</taxon>
        <taxon>Hypsibius</taxon>
    </lineage>
</organism>